<organism evidence="5 6">
    <name type="scientific">Jiangella asiatica</name>
    <dbReference type="NCBI Taxonomy" id="2530372"/>
    <lineage>
        <taxon>Bacteria</taxon>
        <taxon>Bacillati</taxon>
        <taxon>Actinomycetota</taxon>
        <taxon>Actinomycetes</taxon>
        <taxon>Jiangellales</taxon>
        <taxon>Jiangellaceae</taxon>
        <taxon>Jiangella</taxon>
    </lineage>
</organism>
<reference evidence="5 6" key="1">
    <citation type="submission" date="2019-03" db="EMBL/GenBank/DDBJ databases">
        <title>Draft genome sequences of novel Actinobacteria.</title>
        <authorList>
            <person name="Sahin N."/>
            <person name="Ay H."/>
            <person name="Saygin H."/>
        </authorList>
    </citation>
    <scope>NUCLEOTIDE SEQUENCE [LARGE SCALE GENOMIC DNA]</scope>
    <source>
        <strain evidence="5 6">5K138</strain>
    </source>
</reference>
<keyword evidence="3" id="KW-0862">Zinc</keyword>
<evidence type="ECO:0000256" key="1">
    <source>
        <dbReference type="ARBA" id="ARBA00008853"/>
    </source>
</evidence>
<proteinExistence type="inferred from homology"/>
<feature type="binding site" evidence="3">
    <location>
        <position position="107"/>
    </location>
    <ligand>
        <name>substrate</name>
    </ligand>
</feature>
<feature type="active site" description="Proton donor/acceptor" evidence="2">
    <location>
        <position position="204"/>
    </location>
</feature>
<keyword evidence="3" id="KW-0479">Metal-binding</keyword>
<dbReference type="AlphaFoldDB" id="A0A4R5D964"/>
<comment type="cofactor">
    <cofactor evidence="3">
        <name>Zn(2+)</name>
        <dbReference type="ChEBI" id="CHEBI:29105"/>
    </cofactor>
    <text evidence="3">Binds 1 divalent metal cation per subunit.</text>
</comment>
<dbReference type="InterPro" id="IPR005511">
    <property type="entry name" value="SMP-30"/>
</dbReference>
<dbReference type="GO" id="GO:0019853">
    <property type="term" value="P:L-ascorbic acid biosynthetic process"/>
    <property type="evidence" value="ECO:0007669"/>
    <property type="project" value="TreeGrafter"/>
</dbReference>
<keyword evidence="6" id="KW-1185">Reference proteome</keyword>
<feature type="binding site" evidence="3">
    <location>
        <position position="127"/>
    </location>
    <ligand>
        <name>substrate</name>
    </ligand>
</feature>
<dbReference type="PANTHER" id="PTHR10907:SF47">
    <property type="entry name" value="REGUCALCIN"/>
    <property type="match status" value="1"/>
</dbReference>
<dbReference type="Gene3D" id="2.120.10.30">
    <property type="entry name" value="TolB, C-terminal domain"/>
    <property type="match status" value="1"/>
</dbReference>
<dbReference type="InParanoid" id="A0A4R5D964"/>
<evidence type="ECO:0000313" key="6">
    <source>
        <dbReference type="Proteomes" id="UP000294739"/>
    </source>
</evidence>
<comment type="caution">
    <text evidence="5">The sequence shown here is derived from an EMBL/GenBank/DDBJ whole genome shotgun (WGS) entry which is preliminary data.</text>
</comment>
<dbReference type="InterPro" id="IPR011042">
    <property type="entry name" value="6-blade_b-propeller_TolB-like"/>
</dbReference>
<comment type="similarity">
    <text evidence="1">Belongs to the SMP-30/CGR1 family.</text>
</comment>
<feature type="binding site" evidence="3">
    <location>
        <position position="26"/>
    </location>
    <ligand>
        <name>a divalent metal cation</name>
        <dbReference type="ChEBI" id="CHEBI:60240"/>
    </ligand>
</feature>
<dbReference type="EMBL" id="SMKZ01000015">
    <property type="protein sequence ID" value="TDE10109.1"/>
    <property type="molecule type" value="Genomic_DNA"/>
</dbReference>
<dbReference type="PANTHER" id="PTHR10907">
    <property type="entry name" value="REGUCALCIN"/>
    <property type="match status" value="1"/>
</dbReference>
<dbReference type="Proteomes" id="UP000294739">
    <property type="component" value="Unassembled WGS sequence"/>
</dbReference>
<feature type="binding site" evidence="3">
    <location>
        <position position="154"/>
    </location>
    <ligand>
        <name>a divalent metal cation</name>
        <dbReference type="ChEBI" id="CHEBI:60240"/>
    </ligand>
</feature>
<dbReference type="GO" id="GO:0005509">
    <property type="term" value="F:calcium ion binding"/>
    <property type="evidence" value="ECO:0007669"/>
    <property type="project" value="TreeGrafter"/>
</dbReference>
<dbReference type="OrthoDB" id="2633250at2"/>
<dbReference type="Pfam" id="PF08450">
    <property type="entry name" value="SGL"/>
    <property type="match status" value="1"/>
</dbReference>
<evidence type="ECO:0000256" key="3">
    <source>
        <dbReference type="PIRSR" id="PIRSR605511-2"/>
    </source>
</evidence>
<dbReference type="SUPFAM" id="SSF63829">
    <property type="entry name" value="Calcium-dependent phosphotriesterase"/>
    <property type="match status" value="1"/>
</dbReference>
<name>A0A4R5D964_9ACTN</name>
<dbReference type="PRINTS" id="PR01790">
    <property type="entry name" value="SMP30FAMILY"/>
</dbReference>
<evidence type="ECO:0000256" key="2">
    <source>
        <dbReference type="PIRSR" id="PIRSR605511-1"/>
    </source>
</evidence>
<gene>
    <name evidence="5" type="ORF">E1269_12370</name>
</gene>
<feature type="binding site" evidence="3">
    <location>
        <position position="109"/>
    </location>
    <ligand>
        <name>substrate</name>
    </ligand>
</feature>
<dbReference type="GO" id="GO:0004341">
    <property type="term" value="F:gluconolactonase activity"/>
    <property type="evidence" value="ECO:0007669"/>
    <property type="project" value="TreeGrafter"/>
</dbReference>
<feature type="domain" description="SMP-30/Gluconolactonase/LRE-like region" evidence="4">
    <location>
        <begin position="24"/>
        <end position="263"/>
    </location>
</feature>
<accession>A0A4R5D964</accession>
<protein>
    <submittedName>
        <fullName evidence="5">SMP-30/gluconolactonase/LRE family protein</fullName>
    </submittedName>
</protein>
<feature type="binding site" evidence="3">
    <location>
        <position position="204"/>
    </location>
    <ligand>
        <name>a divalent metal cation</name>
        <dbReference type="ChEBI" id="CHEBI:60240"/>
    </ligand>
</feature>
<dbReference type="InterPro" id="IPR013658">
    <property type="entry name" value="SGL"/>
</dbReference>
<evidence type="ECO:0000313" key="5">
    <source>
        <dbReference type="EMBL" id="TDE10109.1"/>
    </source>
</evidence>
<evidence type="ECO:0000259" key="4">
    <source>
        <dbReference type="Pfam" id="PF08450"/>
    </source>
</evidence>
<sequence>MRSEHGWRSSVSADPVEVAAPARLGEGPLWDPVRARLMWVDLLASTVHEFDPATGHDAVVEFDRPVAALALLSGGDGYLVAAGLEVAVCAWPSPRLRPVAGLDRGERANDGAVDPAGRFVVGTMADEATPGQAALYSVAGVTARVVVEGVTISNGLDWSPDGMTMYYVDTPLERVDAFDYDIATGALSRRRVLADLRDVPGRPDGLTVDAEGGVWVAMARGGAAVRRFAPDGRADHVVGLPVPNATSVAFGGPDLGDLYVTTSQLRMTEDDLRTWPSAGALFRVDDLGVTGRPPVPARVPLDRPVPHFR</sequence>